<dbReference type="InterPro" id="IPR022484">
    <property type="entry name" value="PEP-CTERM/exosrtase_acylTfrase"/>
</dbReference>
<protein>
    <submittedName>
        <fullName evidence="1">N-acyl amino acid synthase of PEP-CTERM/exosortase system</fullName>
    </submittedName>
</protein>
<dbReference type="NCBIfam" id="TIGR03694">
    <property type="entry name" value="exosort_acyl"/>
    <property type="match status" value="1"/>
</dbReference>
<dbReference type="SUPFAM" id="SSF55729">
    <property type="entry name" value="Acyl-CoA N-acyltransferases (Nat)"/>
    <property type="match status" value="1"/>
</dbReference>
<organism evidence="1 2">
    <name type="scientific">Thalassotalea piscium</name>
    <dbReference type="NCBI Taxonomy" id="1230533"/>
    <lineage>
        <taxon>Bacteria</taxon>
        <taxon>Pseudomonadati</taxon>
        <taxon>Pseudomonadota</taxon>
        <taxon>Gammaproteobacteria</taxon>
        <taxon>Alteromonadales</taxon>
        <taxon>Colwelliaceae</taxon>
        <taxon>Thalassotalea</taxon>
    </lineage>
</organism>
<comment type="caution">
    <text evidence="1">The sequence shown here is derived from an EMBL/GenBank/DDBJ whole genome shotgun (WGS) entry which is preliminary data.</text>
</comment>
<dbReference type="AlphaFoldDB" id="A0A7X0NJ68"/>
<dbReference type="Pfam" id="PF13444">
    <property type="entry name" value="Acetyltransf_5"/>
    <property type="match status" value="1"/>
</dbReference>
<dbReference type="RefSeq" id="WP_184425485.1">
    <property type="nucleotide sequence ID" value="NZ_AP027362.1"/>
</dbReference>
<keyword evidence="2" id="KW-1185">Reference proteome</keyword>
<dbReference type="Proteomes" id="UP000537141">
    <property type="component" value="Unassembled WGS sequence"/>
</dbReference>
<dbReference type="EMBL" id="JACHHU010000029">
    <property type="protein sequence ID" value="MBB6544400.1"/>
    <property type="molecule type" value="Genomic_DNA"/>
</dbReference>
<proteinExistence type="predicted"/>
<sequence>MTKYSIAENFNQYFKIRFADTKTLRQEAFKIRYGVYSSELGWEPENDQEMEFDECDDYAYHCLLEHRRTGVFAGCIRLIIPPPYAPDTKLPFEANCLQSANKEVFDTTTLPRGSFGEISRLAVLASFRRREKEKNIPFVLNNVNPETIYSEDERRNFPNIAIGLYLGGIALASLLKHQGMVVMMEPRLNRRLKRFGLPFQQIGEPMDYHGQRAMFYLAEKDFHKELTEPLEELYTIIHKDMVEQMKLVKYGKDSAFNIPDVDLSSHF</sequence>
<accession>A0A7X0NJ68</accession>
<name>A0A7X0NJ68_9GAMM</name>
<evidence type="ECO:0000313" key="2">
    <source>
        <dbReference type="Proteomes" id="UP000537141"/>
    </source>
</evidence>
<gene>
    <name evidence="1" type="ORF">HNQ55_002933</name>
</gene>
<dbReference type="InterPro" id="IPR016181">
    <property type="entry name" value="Acyl_CoA_acyltransferase"/>
</dbReference>
<reference evidence="1 2" key="1">
    <citation type="submission" date="2020-08" db="EMBL/GenBank/DDBJ databases">
        <title>Genomic Encyclopedia of Type Strains, Phase IV (KMG-IV): sequencing the most valuable type-strain genomes for metagenomic binning, comparative biology and taxonomic classification.</title>
        <authorList>
            <person name="Goeker M."/>
        </authorList>
    </citation>
    <scope>NUCLEOTIDE SEQUENCE [LARGE SCALE GENOMIC DNA]</scope>
    <source>
        <strain evidence="1 2">DSM 26287</strain>
    </source>
</reference>
<dbReference type="Gene3D" id="3.40.630.30">
    <property type="match status" value="1"/>
</dbReference>
<evidence type="ECO:0000313" key="1">
    <source>
        <dbReference type="EMBL" id="MBB6544400.1"/>
    </source>
</evidence>